<evidence type="ECO:0000313" key="3">
    <source>
        <dbReference type="EMBL" id="MBK0421577.1"/>
    </source>
</evidence>
<dbReference type="AlphaFoldDB" id="A0A934UY24"/>
<proteinExistence type="predicted"/>
<feature type="transmembrane region" description="Helical" evidence="2">
    <location>
        <begin position="6"/>
        <end position="25"/>
    </location>
</feature>
<feature type="region of interest" description="Disordered" evidence="1">
    <location>
        <begin position="74"/>
        <end position="99"/>
    </location>
</feature>
<accession>A0A934UY24</accession>
<keyword evidence="4" id="KW-1185">Reference proteome</keyword>
<evidence type="ECO:0000256" key="1">
    <source>
        <dbReference type="SAM" id="MobiDB-lite"/>
    </source>
</evidence>
<keyword evidence="2" id="KW-0812">Transmembrane</keyword>
<reference evidence="3" key="1">
    <citation type="submission" date="2020-12" db="EMBL/GenBank/DDBJ databases">
        <title>Leucobacter sp. CAS2, isolated from Chromium sludge.</title>
        <authorList>
            <person name="Xu Z."/>
        </authorList>
    </citation>
    <scope>NUCLEOTIDE SEQUENCE</scope>
    <source>
        <strain evidence="3">CSA2</strain>
    </source>
</reference>
<comment type="caution">
    <text evidence="3">The sequence shown here is derived from an EMBL/GenBank/DDBJ whole genome shotgun (WGS) entry which is preliminary data.</text>
</comment>
<keyword evidence="2" id="KW-1133">Transmembrane helix</keyword>
<dbReference type="EMBL" id="JAEHOI010000005">
    <property type="protein sequence ID" value="MBK0421577.1"/>
    <property type="molecule type" value="Genomic_DNA"/>
</dbReference>
<evidence type="ECO:0000256" key="2">
    <source>
        <dbReference type="SAM" id="Phobius"/>
    </source>
</evidence>
<dbReference type="RefSeq" id="WP_200131791.1">
    <property type="nucleotide sequence ID" value="NZ_JAEHOI010000005.1"/>
</dbReference>
<evidence type="ECO:0000313" key="4">
    <source>
        <dbReference type="Proteomes" id="UP000618733"/>
    </source>
</evidence>
<name>A0A934UY24_9MICO</name>
<keyword evidence="2" id="KW-0472">Membrane</keyword>
<sequence length="99" mass="10654">MTQNELITVVALAAFAMLLLSVWQFDRRRRRQESQGAGGSGGSAAAGIFGSCDEVFHPEGARASEIREIQRELPAEAAVPGDPIRPDRPLTITLPPPTE</sequence>
<organism evidence="3 4">
    <name type="scientific">Leucobacter edaphi</name>
    <dbReference type="NCBI Taxonomy" id="2796472"/>
    <lineage>
        <taxon>Bacteria</taxon>
        <taxon>Bacillati</taxon>
        <taxon>Actinomycetota</taxon>
        <taxon>Actinomycetes</taxon>
        <taxon>Micrococcales</taxon>
        <taxon>Microbacteriaceae</taxon>
        <taxon>Leucobacter</taxon>
    </lineage>
</organism>
<protein>
    <submittedName>
        <fullName evidence="3">Uncharacterized protein</fullName>
    </submittedName>
</protein>
<gene>
    <name evidence="3" type="ORF">JD292_05775</name>
</gene>
<dbReference type="Proteomes" id="UP000618733">
    <property type="component" value="Unassembled WGS sequence"/>
</dbReference>